<name>A0A0M6XTS8_9RHOB</name>
<dbReference type="AlphaFoldDB" id="A0A0M6XTS8"/>
<dbReference type="EMBL" id="CXPG01000023">
    <property type="protein sequence ID" value="CTQ34566.1"/>
    <property type="molecule type" value="Genomic_DNA"/>
</dbReference>
<dbReference type="Gene3D" id="3.40.1620.10">
    <property type="entry name" value="YefM-like domain"/>
    <property type="match status" value="1"/>
</dbReference>
<dbReference type="OrthoDB" id="7473440at2"/>
<evidence type="ECO:0000313" key="3">
    <source>
        <dbReference type="EMBL" id="CTQ34566.1"/>
    </source>
</evidence>
<dbReference type="Proteomes" id="UP000048908">
    <property type="component" value="Unassembled WGS sequence"/>
</dbReference>
<dbReference type="PANTHER" id="PTHR35377">
    <property type="entry name" value="ANTITOXIN VAPB49-RELATED-RELATED"/>
    <property type="match status" value="1"/>
</dbReference>
<dbReference type="InterPro" id="IPR051416">
    <property type="entry name" value="phD-YefM_TA_antitoxins"/>
</dbReference>
<sequence length="77" mass="8081">MQINVADAKAHFADLIRRAEAGEEIELTRYGRPVARLVAPAPVGQGALVGCLKGRFTLPSDAEDAEMDAEIAAAFGA</sequence>
<protein>
    <recommendedName>
        <fullName evidence="2">Antitoxin</fullName>
    </recommendedName>
</protein>
<dbReference type="RefSeq" id="WP_055683940.1">
    <property type="nucleotide sequence ID" value="NZ_CANMUL010000009.1"/>
</dbReference>
<gene>
    <name evidence="3" type="ORF">JAN5088_03362</name>
</gene>
<proteinExistence type="inferred from homology"/>
<dbReference type="Pfam" id="PF02604">
    <property type="entry name" value="PhdYeFM_antitox"/>
    <property type="match status" value="1"/>
</dbReference>
<reference evidence="3 4" key="1">
    <citation type="submission" date="2015-07" db="EMBL/GenBank/DDBJ databases">
        <authorList>
            <person name="Noorani M."/>
        </authorList>
    </citation>
    <scope>NUCLEOTIDE SEQUENCE [LARGE SCALE GENOMIC DNA]</scope>
    <source>
        <strain evidence="3 4">CECT 5088</strain>
    </source>
</reference>
<dbReference type="InterPro" id="IPR036165">
    <property type="entry name" value="YefM-like_sf"/>
</dbReference>
<evidence type="ECO:0000313" key="4">
    <source>
        <dbReference type="Proteomes" id="UP000048908"/>
    </source>
</evidence>
<dbReference type="SUPFAM" id="SSF143120">
    <property type="entry name" value="YefM-like"/>
    <property type="match status" value="1"/>
</dbReference>
<comment type="function">
    <text evidence="2">Antitoxin component of a type II toxin-antitoxin (TA) system.</text>
</comment>
<accession>A0A0M6XTS8</accession>
<evidence type="ECO:0000256" key="1">
    <source>
        <dbReference type="ARBA" id="ARBA00009981"/>
    </source>
</evidence>
<evidence type="ECO:0000256" key="2">
    <source>
        <dbReference type="RuleBase" id="RU362080"/>
    </source>
</evidence>
<dbReference type="STRING" id="282197.SAMN04488517_11211"/>
<keyword evidence="4" id="KW-1185">Reference proteome</keyword>
<organism evidence="3 4">
    <name type="scientific">Jannaschia rubra</name>
    <dbReference type="NCBI Taxonomy" id="282197"/>
    <lineage>
        <taxon>Bacteria</taxon>
        <taxon>Pseudomonadati</taxon>
        <taxon>Pseudomonadota</taxon>
        <taxon>Alphaproteobacteria</taxon>
        <taxon>Rhodobacterales</taxon>
        <taxon>Roseobacteraceae</taxon>
        <taxon>Jannaschia</taxon>
    </lineage>
</organism>
<dbReference type="InterPro" id="IPR006442">
    <property type="entry name" value="Antitoxin_Phd/YefM"/>
</dbReference>
<dbReference type="PANTHER" id="PTHR35377:SF4">
    <property type="entry name" value="PREVENT-HOST-DEATH FAMILY PROTEIN"/>
    <property type="match status" value="1"/>
</dbReference>
<dbReference type="NCBIfam" id="TIGR01552">
    <property type="entry name" value="phd_fam"/>
    <property type="match status" value="1"/>
</dbReference>
<comment type="similarity">
    <text evidence="1 2">Belongs to the phD/YefM antitoxin family.</text>
</comment>